<proteinExistence type="predicted"/>
<feature type="region of interest" description="Disordered" evidence="1">
    <location>
        <begin position="16"/>
        <end position="41"/>
    </location>
</feature>
<feature type="compositionally biased region" description="Basic and acidic residues" evidence="1">
    <location>
        <begin position="25"/>
        <end position="34"/>
    </location>
</feature>
<reference evidence="2 3" key="1">
    <citation type="submission" date="2016-07" db="EMBL/GenBank/DDBJ databases">
        <title>Draft genome of the white-rot fungus Obba rivulosa 3A-2.</title>
        <authorList>
            <consortium name="DOE Joint Genome Institute"/>
            <person name="Miettinen O."/>
            <person name="Riley R."/>
            <person name="Acob R."/>
            <person name="Barry K."/>
            <person name="Cullen D."/>
            <person name="De Vries R."/>
            <person name="Hainaut M."/>
            <person name="Hatakka A."/>
            <person name="Henrissat B."/>
            <person name="Hilden K."/>
            <person name="Kuo R."/>
            <person name="Labutti K."/>
            <person name="Lipzen A."/>
            <person name="Makela M.R."/>
            <person name="Sandor L."/>
            <person name="Spatafora J.W."/>
            <person name="Grigoriev I.V."/>
            <person name="Hibbett D.S."/>
        </authorList>
    </citation>
    <scope>NUCLEOTIDE SEQUENCE [LARGE SCALE GENOMIC DNA]</scope>
    <source>
        <strain evidence="2 3">3A-2</strain>
    </source>
</reference>
<accession>A0A8E2DN97</accession>
<organism evidence="2 3">
    <name type="scientific">Obba rivulosa</name>
    <dbReference type="NCBI Taxonomy" id="1052685"/>
    <lineage>
        <taxon>Eukaryota</taxon>
        <taxon>Fungi</taxon>
        <taxon>Dikarya</taxon>
        <taxon>Basidiomycota</taxon>
        <taxon>Agaricomycotina</taxon>
        <taxon>Agaricomycetes</taxon>
        <taxon>Polyporales</taxon>
        <taxon>Gelatoporiaceae</taxon>
        <taxon>Obba</taxon>
    </lineage>
</organism>
<evidence type="ECO:0000256" key="1">
    <source>
        <dbReference type="SAM" id="MobiDB-lite"/>
    </source>
</evidence>
<evidence type="ECO:0000313" key="3">
    <source>
        <dbReference type="Proteomes" id="UP000250043"/>
    </source>
</evidence>
<gene>
    <name evidence="2" type="ORF">OBBRIDRAFT_835915</name>
</gene>
<protein>
    <submittedName>
        <fullName evidence="2">Uncharacterized protein</fullName>
    </submittedName>
</protein>
<feature type="region of interest" description="Disordered" evidence="1">
    <location>
        <begin position="80"/>
        <end position="106"/>
    </location>
</feature>
<dbReference type="EMBL" id="KV722430">
    <property type="protein sequence ID" value="OCH89278.1"/>
    <property type="molecule type" value="Genomic_DNA"/>
</dbReference>
<feature type="compositionally biased region" description="Basic and acidic residues" evidence="1">
    <location>
        <begin position="82"/>
        <end position="93"/>
    </location>
</feature>
<dbReference type="Proteomes" id="UP000250043">
    <property type="component" value="Unassembled WGS sequence"/>
</dbReference>
<evidence type="ECO:0000313" key="2">
    <source>
        <dbReference type="EMBL" id="OCH89278.1"/>
    </source>
</evidence>
<sequence>MLLKTYKRGQGTYIAEEDDSTFADAADKQSRERNVAAPHPRSEQIAAFEARKAICPCRGSPAERGRLVPECLSEARPACDAGDGRKWKVKHTDGQSGRGGPGPRTEASWRLAADVSVCGNPARGLLSAMVPWQRGRAWMRRCPPLRAASSASWAATESSAWQTAAEGAAAVSLGAGTTQ</sequence>
<keyword evidence="3" id="KW-1185">Reference proteome</keyword>
<dbReference type="AlphaFoldDB" id="A0A8E2DN97"/>
<name>A0A8E2DN97_9APHY</name>